<dbReference type="InParanoid" id="A0A1X7UJE0"/>
<organism evidence="2">
    <name type="scientific">Amphimedon queenslandica</name>
    <name type="common">Sponge</name>
    <dbReference type="NCBI Taxonomy" id="400682"/>
    <lineage>
        <taxon>Eukaryota</taxon>
        <taxon>Metazoa</taxon>
        <taxon>Porifera</taxon>
        <taxon>Demospongiae</taxon>
        <taxon>Heteroscleromorpha</taxon>
        <taxon>Haplosclerida</taxon>
        <taxon>Niphatidae</taxon>
        <taxon>Amphimedon</taxon>
    </lineage>
</organism>
<accession>A0A1X7UJE0</accession>
<feature type="transmembrane region" description="Helical" evidence="1">
    <location>
        <begin position="83"/>
        <end position="108"/>
    </location>
</feature>
<evidence type="ECO:0000313" key="2">
    <source>
        <dbReference type="EnsemblMetazoa" id="Aqu2.1.27598_001"/>
    </source>
</evidence>
<dbReference type="EnsemblMetazoa" id="Aqu2.1.27598_001">
    <property type="protein sequence ID" value="Aqu2.1.27598_001"/>
    <property type="gene ID" value="Aqu2.1.27598"/>
</dbReference>
<sequence length="125" mass="13714">MDIFLLSASNSGSNTNPESLLNDSSESEREEVSLVLSPVSWITSIDPRLLSLELIESSLERTIVTRAVRLSLSKLMATRLPRIALICASSLAMVSSGSSGALLLFLLFSKKLRREPERFSSLPFN</sequence>
<protein>
    <submittedName>
        <fullName evidence="2">Uncharacterized protein</fullName>
    </submittedName>
</protein>
<dbReference type="AlphaFoldDB" id="A0A1X7UJE0"/>
<keyword evidence="1" id="KW-0812">Transmembrane</keyword>
<proteinExistence type="predicted"/>
<keyword evidence="1" id="KW-1133">Transmembrane helix</keyword>
<reference evidence="2" key="1">
    <citation type="submission" date="2017-05" db="UniProtKB">
        <authorList>
            <consortium name="EnsemblMetazoa"/>
        </authorList>
    </citation>
    <scope>IDENTIFICATION</scope>
</reference>
<name>A0A1X7UJE0_AMPQE</name>
<keyword evidence="1" id="KW-0472">Membrane</keyword>
<evidence type="ECO:0000256" key="1">
    <source>
        <dbReference type="SAM" id="Phobius"/>
    </source>
</evidence>